<feature type="region of interest" description="Disordered" evidence="1">
    <location>
        <begin position="25"/>
        <end position="76"/>
    </location>
</feature>
<feature type="region of interest" description="Disordered" evidence="1">
    <location>
        <begin position="127"/>
        <end position="146"/>
    </location>
</feature>
<keyword evidence="2" id="KW-0732">Signal</keyword>
<dbReference type="RefSeq" id="WP_040067647.1">
    <property type="nucleotide sequence ID" value="NZ_JXDG01000036.1"/>
</dbReference>
<feature type="chain" id="PRO_5002150081" evidence="2">
    <location>
        <begin position="25"/>
        <end position="415"/>
    </location>
</feature>
<evidence type="ECO:0000256" key="1">
    <source>
        <dbReference type="SAM" id="MobiDB-lite"/>
    </source>
</evidence>
<dbReference type="STRING" id="226910.UCMB321_2765"/>
<organism evidence="3 4">
    <name type="scientific">Pseudomonas batumici</name>
    <dbReference type="NCBI Taxonomy" id="226910"/>
    <lineage>
        <taxon>Bacteria</taxon>
        <taxon>Pseudomonadati</taxon>
        <taxon>Pseudomonadota</taxon>
        <taxon>Gammaproteobacteria</taxon>
        <taxon>Pseudomonadales</taxon>
        <taxon>Pseudomonadaceae</taxon>
        <taxon>Pseudomonas</taxon>
    </lineage>
</organism>
<dbReference type="Proteomes" id="UP000031535">
    <property type="component" value="Unassembled WGS sequence"/>
</dbReference>
<feature type="compositionally biased region" description="Low complexity" evidence="1">
    <location>
        <begin position="127"/>
        <end position="143"/>
    </location>
</feature>
<dbReference type="OrthoDB" id="7024182at2"/>
<dbReference type="EMBL" id="JXDG01000036">
    <property type="protein sequence ID" value="KIH83471.1"/>
    <property type="molecule type" value="Genomic_DNA"/>
</dbReference>
<protein>
    <submittedName>
        <fullName evidence="3">Fap amyloid fibril major component</fullName>
    </submittedName>
</protein>
<feature type="compositionally biased region" description="Low complexity" evidence="1">
    <location>
        <begin position="309"/>
        <end position="337"/>
    </location>
</feature>
<name>A0A0C2I2K1_9PSED</name>
<sequence>MKPSMALKPLVFAIAAVMAIAVQAGQRDDEHHHRHHMNPKDTTNAGATANATDTQTSTGNYISNEGTKNTANMTNSATGASGNVGVNVAAGDGNQQDNAAAIASGDGSFVFGSVVATAKVTQTQNNNEVNNYSTNNSANMSGSANGGSGNMGINMAAGDLNQQKNTMAIAVSGGKHATATASANQSGPGLRVDNDADRTFRVDTLSRTVSVSGHESFSEASKSHSASDFTKRLDAAFATHEATSSASRSASASASAAASHAAVNASLDANVDVDVSSSRTHGWHTSSSSATFDADIDASLAASIDKSHSASSSASHSASSSASRDASGSASFAASGSESKDKSQSFSESSSFDLSNTVSWQVLTPTGWANPVTNTANLNGSVNGGSGNLGVNVAAGVGNQQSNSLSIASGCRTCL</sequence>
<dbReference type="PATRIC" id="fig|226910.6.peg.2755"/>
<evidence type="ECO:0000313" key="4">
    <source>
        <dbReference type="Proteomes" id="UP000031535"/>
    </source>
</evidence>
<reference evidence="3 4" key="1">
    <citation type="submission" date="2015-01" db="EMBL/GenBank/DDBJ databases">
        <title>Complete genome of Pseudomonas batumici UCM B-321 producer of the batumin antibiotic with strong antistaphilococcal and potential anticancer activity.</title>
        <authorList>
            <person name="Klochko V.V."/>
            <person name="Zelena L.B."/>
            <person name="Elena K.A."/>
            <person name="Reva O.N."/>
        </authorList>
    </citation>
    <scope>NUCLEOTIDE SEQUENCE [LARGE SCALE GENOMIC DNA]</scope>
    <source>
        <strain evidence="3 4">UCM B-321</strain>
    </source>
</reference>
<evidence type="ECO:0000313" key="3">
    <source>
        <dbReference type="EMBL" id="KIH83471.1"/>
    </source>
</evidence>
<proteinExistence type="predicted"/>
<accession>A0A0C2I2K1</accession>
<feature type="signal peptide" evidence="2">
    <location>
        <begin position="1"/>
        <end position="24"/>
    </location>
</feature>
<feature type="region of interest" description="Disordered" evidence="1">
    <location>
        <begin position="309"/>
        <end position="350"/>
    </location>
</feature>
<gene>
    <name evidence="3" type="ORF">UCMB321_2765</name>
</gene>
<comment type="caution">
    <text evidence="3">The sequence shown here is derived from an EMBL/GenBank/DDBJ whole genome shotgun (WGS) entry which is preliminary data.</text>
</comment>
<keyword evidence="4" id="KW-1185">Reference proteome</keyword>
<feature type="compositionally biased region" description="Polar residues" evidence="1">
    <location>
        <begin position="57"/>
        <end position="76"/>
    </location>
</feature>
<feature type="compositionally biased region" description="Low complexity" evidence="1">
    <location>
        <begin position="41"/>
        <end position="56"/>
    </location>
</feature>
<dbReference type="AlphaFoldDB" id="A0A0C2I2K1"/>
<evidence type="ECO:0000256" key="2">
    <source>
        <dbReference type="SAM" id="SignalP"/>
    </source>
</evidence>